<gene>
    <name evidence="1" type="ORF">GCM10019016_028220</name>
</gene>
<evidence type="ECO:0000313" key="1">
    <source>
        <dbReference type="EMBL" id="GAA3495721.1"/>
    </source>
</evidence>
<protein>
    <submittedName>
        <fullName evidence="1">Uncharacterized protein</fullName>
    </submittedName>
</protein>
<sequence length="58" mass="6255">MRAVVAEARRLTPRVLGHDTAARAPDASGGFVVEGVRPEEFHLDGAYADDVLRGRPLL</sequence>
<organism evidence="1 2">
    <name type="scientific">Streptomyces prasinosporus</name>
    <dbReference type="NCBI Taxonomy" id="68256"/>
    <lineage>
        <taxon>Bacteria</taxon>
        <taxon>Bacillati</taxon>
        <taxon>Actinomycetota</taxon>
        <taxon>Actinomycetes</taxon>
        <taxon>Kitasatosporales</taxon>
        <taxon>Streptomycetaceae</taxon>
        <taxon>Streptomyces</taxon>
        <taxon>Streptomyces albogriseolus group</taxon>
    </lineage>
</organism>
<dbReference type="EMBL" id="BAAAXF010000020">
    <property type="protein sequence ID" value="GAA3495721.1"/>
    <property type="molecule type" value="Genomic_DNA"/>
</dbReference>
<name>A0ABP6TMT5_9ACTN</name>
<comment type="caution">
    <text evidence="1">The sequence shown here is derived from an EMBL/GenBank/DDBJ whole genome shotgun (WGS) entry which is preliminary data.</text>
</comment>
<dbReference type="Proteomes" id="UP001501455">
    <property type="component" value="Unassembled WGS sequence"/>
</dbReference>
<keyword evidence="2" id="KW-1185">Reference proteome</keyword>
<evidence type="ECO:0000313" key="2">
    <source>
        <dbReference type="Proteomes" id="UP001501455"/>
    </source>
</evidence>
<proteinExistence type="predicted"/>
<reference evidence="2" key="1">
    <citation type="journal article" date="2019" name="Int. J. Syst. Evol. Microbiol.">
        <title>The Global Catalogue of Microorganisms (GCM) 10K type strain sequencing project: providing services to taxonomists for standard genome sequencing and annotation.</title>
        <authorList>
            <consortium name="The Broad Institute Genomics Platform"/>
            <consortium name="The Broad Institute Genome Sequencing Center for Infectious Disease"/>
            <person name="Wu L."/>
            <person name="Ma J."/>
        </authorList>
    </citation>
    <scope>NUCLEOTIDE SEQUENCE [LARGE SCALE GENOMIC DNA]</scope>
    <source>
        <strain evidence="2">JCM 4816</strain>
    </source>
</reference>
<accession>A0ABP6TMT5</accession>